<dbReference type="EMBL" id="CM000629">
    <property type="protein sequence ID" value="EEC43516.1"/>
    <property type="molecule type" value="Genomic_DNA"/>
</dbReference>
<dbReference type="AlphaFoldDB" id="B7GD53"/>
<evidence type="ECO:0000256" key="1">
    <source>
        <dbReference type="SAM" id="MobiDB-lite"/>
    </source>
</evidence>
<feature type="compositionally biased region" description="Polar residues" evidence="1">
    <location>
        <begin position="1"/>
        <end position="10"/>
    </location>
</feature>
<feature type="region of interest" description="Disordered" evidence="1">
    <location>
        <begin position="1"/>
        <end position="23"/>
    </location>
</feature>
<keyword evidence="2" id="KW-0812">Transmembrane</keyword>
<keyword evidence="2" id="KW-0472">Membrane</keyword>
<name>B7GD53_PHATC</name>
<gene>
    <name evidence="3" type="ORF">PHATRDRAFT_50158</name>
</gene>
<dbReference type="Proteomes" id="UP000000759">
    <property type="component" value="Chromosome 27"/>
</dbReference>
<sequence length="531" mass="60105">MSTLRRTPSGHTHRRKLSRNVDNDTDLAVAASLTNATTPIHQPSPSRLSLPSSPLILNSTAMSDMALPFLDTDSQESKSASTSRGGPRCGALVVWLGRVRALPRIGRERLRSVPPRYRWAVFVFWVLWKVVVFCLVVYLVHPSEKGVARPQRLLYTVTSWHDTGFPRTTNGTAFATDTDAAPSFDRFRHRVVPLLVANVQSLTIIKDWDVHVVLITAYPISPSQRSFLSEWIPPHVRWTVWDGACPLGYSHDDDRTLRENCHALARQHRYVIKDQLLQHDVFIALDDTVRVTARHVQQYLRLSHELEDWRSAVSGPVLGTDGAVTTTVLSKHQLDRLAPVVIPVQKRGNESRGMPRLRASSDVEPCCNHGNWDPGDELTSSRDYVFQQSNLFQPSTLHRLRPAVDPPHNTTTASEGIFVLSNMDTPRLEFMRLSPFPSEPTLQLVRWDGDLCLGPLLPPWGETTFPKDGFSLNAEYWLGGFQTLAKIDCPWQRLVDFGHIVDHLWYQIESGYDRGHWTAVADLVRTWKHVL</sequence>
<dbReference type="HOGENOM" id="CLU_504802_0_0_1"/>
<keyword evidence="4" id="KW-1185">Reference proteome</keyword>
<organism evidence="3 4">
    <name type="scientific">Phaeodactylum tricornutum (strain CCAP 1055/1)</name>
    <dbReference type="NCBI Taxonomy" id="556484"/>
    <lineage>
        <taxon>Eukaryota</taxon>
        <taxon>Sar</taxon>
        <taxon>Stramenopiles</taxon>
        <taxon>Ochrophyta</taxon>
        <taxon>Bacillariophyta</taxon>
        <taxon>Bacillariophyceae</taxon>
        <taxon>Bacillariophycidae</taxon>
        <taxon>Naviculales</taxon>
        <taxon>Phaeodactylaceae</taxon>
        <taxon>Phaeodactylum</taxon>
    </lineage>
</organism>
<dbReference type="KEGG" id="pti:PHATRDRAFT_50158"/>
<evidence type="ECO:0000256" key="2">
    <source>
        <dbReference type="SAM" id="Phobius"/>
    </source>
</evidence>
<dbReference type="PaxDb" id="2850-Phatr50158"/>
<dbReference type="GeneID" id="7198856"/>
<evidence type="ECO:0000313" key="4">
    <source>
        <dbReference type="Proteomes" id="UP000000759"/>
    </source>
</evidence>
<reference evidence="3 4" key="1">
    <citation type="journal article" date="2008" name="Nature">
        <title>The Phaeodactylum genome reveals the evolutionary history of diatom genomes.</title>
        <authorList>
            <person name="Bowler C."/>
            <person name="Allen A.E."/>
            <person name="Badger J.H."/>
            <person name="Grimwood J."/>
            <person name="Jabbari K."/>
            <person name="Kuo A."/>
            <person name="Maheswari U."/>
            <person name="Martens C."/>
            <person name="Maumus F."/>
            <person name="Otillar R.P."/>
            <person name="Rayko E."/>
            <person name="Salamov A."/>
            <person name="Vandepoele K."/>
            <person name="Beszteri B."/>
            <person name="Gruber A."/>
            <person name="Heijde M."/>
            <person name="Katinka M."/>
            <person name="Mock T."/>
            <person name="Valentin K."/>
            <person name="Verret F."/>
            <person name="Berges J.A."/>
            <person name="Brownlee C."/>
            <person name="Cadoret J.P."/>
            <person name="Chiovitti A."/>
            <person name="Choi C.J."/>
            <person name="Coesel S."/>
            <person name="De Martino A."/>
            <person name="Detter J.C."/>
            <person name="Durkin C."/>
            <person name="Falciatore A."/>
            <person name="Fournet J."/>
            <person name="Haruta M."/>
            <person name="Huysman M.J."/>
            <person name="Jenkins B.D."/>
            <person name="Jiroutova K."/>
            <person name="Jorgensen R.E."/>
            <person name="Joubert Y."/>
            <person name="Kaplan A."/>
            <person name="Kroger N."/>
            <person name="Kroth P.G."/>
            <person name="La Roche J."/>
            <person name="Lindquist E."/>
            <person name="Lommer M."/>
            <person name="Martin-Jezequel V."/>
            <person name="Lopez P.J."/>
            <person name="Lucas S."/>
            <person name="Mangogna M."/>
            <person name="McGinnis K."/>
            <person name="Medlin L.K."/>
            <person name="Montsant A."/>
            <person name="Oudot-Le Secq M.P."/>
            <person name="Napoli C."/>
            <person name="Obornik M."/>
            <person name="Parker M.S."/>
            <person name="Petit J.L."/>
            <person name="Porcel B.M."/>
            <person name="Poulsen N."/>
            <person name="Robison M."/>
            <person name="Rychlewski L."/>
            <person name="Rynearson T.A."/>
            <person name="Schmutz J."/>
            <person name="Shapiro H."/>
            <person name="Siaut M."/>
            <person name="Stanley M."/>
            <person name="Sussman M.R."/>
            <person name="Taylor A.R."/>
            <person name="Vardi A."/>
            <person name="von Dassow P."/>
            <person name="Vyverman W."/>
            <person name="Willis A."/>
            <person name="Wyrwicz L.S."/>
            <person name="Rokhsar D.S."/>
            <person name="Weissenbach J."/>
            <person name="Armbrust E.V."/>
            <person name="Green B.R."/>
            <person name="Van de Peer Y."/>
            <person name="Grigoriev I.V."/>
        </authorList>
    </citation>
    <scope>NUCLEOTIDE SEQUENCE [LARGE SCALE GENOMIC DNA]</scope>
    <source>
        <strain evidence="3 4">CCAP 1055/1</strain>
    </source>
</reference>
<keyword evidence="2" id="KW-1133">Transmembrane helix</keyword>
<dbReference type="RefSeq" id="XP_002185069.1">
    <property type="nucleotide sequence ID" value="XM_002185033.1"/>
</dbReference>
<dbReference type="InParanoid" id="B7GD53"/>
<proteinExistence type="predicted"/>
<accession>B7GD53</accession>
<feature type="transmembrane region" description="Helical" evidence="2">
    <location>
        <begin position="119"/>
        <end position="140"/>
    </location>
</feature>
<evidence type="ECO:0000313" key="3">
    <source>
        <dbReference type="EMBL" id="EEC43516.1"/>
    </source>
</evidence>
<reference evidence="4" key="2">
    <citation type="submission" date="2008-08" db="EMBL/GenBank/DDBJ databases">
        <authorList>
            <consortium name="Diatom Consortium"/>
            <person name="Grigoriev I."/>
            <person name="Grimwood J."/>
            <person name="Kuo A."/>
            <person name="Otillar R.P."/>
            <person name="Salamov A."/>
            <person name="Detter J.C."/>
            <person name="Lindquist E."/>
            <person name="Shapiro H."/>
            <person name="Lucas S."/>
            <person name="Glavina del Rio T."/>
            <person name="Pitluck S."/>
            <person name="Rokhsar D."/>
            <person name="Bowler C."/>
        </authorList>
    </citation>
    <scope>GENOME REANNOTATION</scope>
    <source>
        <strain evidence="4">CCAP 1055/1</strain>
    </source>
</reference>
<protein>
    <submittedName>
        <fullName evidence="3">Uncharacterized protein</fullName>
    </submittedName>
</protein>